<feature type="chain" id="PRO_5009302576" evidence="1">
    <location>
        <begin position="22"/>
        <end position="436"/>
    </location>
</feature>
<dbReference type="Pfam" id="PF01979">
    <property type="entry name" value="Amidohydro_1"/>
    <property type="match status" value="1"/>
</dbReference>
<feature type="domain" description="Amidohydrolase-related" evidence="2">
    <location>
        <begin position="78"/>
        <end position="426"/>
    </location>
</feature>
<dbReference type="GO" id="GO:0016810">
    <property type="term" value="F:hydrolase activity, acting on carbon-nitrogen (but not peptide) bonds"/>
    <property type="evidence" value="ECO:0007669"/>
    <property type="project" value="InterPro"/>
</dbReference>
<evidence type="ECO:0000256" key="1">
    <source>
        <dbReference type="SAM" id="SignalP"/>
    </source>
</evidence>
<proteinExistence type="predicted"/>
<dbReference type="CDD" id="cd01299">
    <property type="entry name" value="Met_dep_hydrolase_A"/>
    <property type="match status" value="1"/>
</dbReference>
<organism evidence="3 4">
    <name type="scientific">Neomesorhizobium albiziae</name>
    <dbReference type="NCBI Taxonomy" id="335020"/>
    <lineage>
        <taxon>Bacteria</taxon>
        <taxon>Pseudomonadati</taxon>
        <taxon>Pseudomonadota</taxon>
        <taxon>Alphaproteobacteria</taxon>
        <taxon>Hyphomicrobiales</taxon>
        <taxon>Phyllobacteriaceae</taxon>
        <taxon>Neomesorhizobium</taxon>
    </lineage>
</organism>
<dbReference type="SUPFAM" id="SSF51338">
    <property type="entry name" value="Composite domain of metallo-dependent hydrolases"/>
    <property type="match status" value="1"/>
</dbReference>
<dbReference type="InterPro" id="IPR011059">
    <property type="entry name" value="Metal-dep_hydrolase_composite"/>
</dbReference>
<dbReference type="Gene3D" id="2.30.40.10">
    <property type="entry name" value="Urease, subunit C, domain 1"/>
    <property type="match status" value="1"/>
</dbReference>
<gene>
    <name evidence="3" type="ORF">SAMN04488498_112138</name>
</gene>
<dbReference type="RefSeq" id="WP_210249695.1">
    <property type="nucleotide sequence ID" value="NZ_BSPE01000004.1"/>
</dbReference>
<evidence type="ECO:0000313" key="3">
    <source>
        <dbReference type="EMBL" id="SFK78418.1"/>
    </source>
</evidence>
<keyword evidence="1" id="KW-0732">Signal</keyword>
<evidence type="ECO:0000259" key="2">
    <source>
        <dbReference type="Pfam" id="PF01979"/>
    </source>
</evidence>
<dbReference type="EMBL" id="FOSL01000012">
    <property type="protein sequence ID" value="SFK78418.1"/>
    <property type="molecule type" value="Genomic_DNA"/>
</dbReference>
<dbReference type="SUPFAM" id="SSF51556">
    <property type="entry name" value="Metallo-dependent hydrolases"/>
    <property type="match status" value="1"/>
</dbReference>
<dbReference type="InterPro" id="IPR032466">
    <property type="entry name" value="Metal_Hydrolase"/>
</dbReference>
<keyword evidence="4" id="KW-1185">Reference proteome</keyword>
<evidence type="ECO:0000313" key="4">
    <source>
        <dbReference type="Proteomes" id="UP000323300"/>
    </source>
</evidence>
<name>A0A1I4CB50_9HYPH</name>
<dbReference type="Gene3D" id="3.20.20.140">
    <property type="entry name" value="Metal-dependent hydrolases"/>
    <property type="match status" value="1"/>
</dbReference>
<feature type="signal peptide" evidence="1">
    <location>
        <begin position="1"/>
        <end position="21"/>
    </location>
</feature>
<dbReference type="PANTHER" id="PTHR43135">
    <property type="entry name" value="ALPHA-D-RIBOSE 1-METHYLPHOSPHONATE 5-TRIPHOSPHATE DIPHOSPHATASE"/>
    <property type="match status" value="1"/>
</dbReference>
<reference evidence="3 4" key="1">
    <citation type="submission" date="2016-10" db="EMBL/GenBank/DDBJ databases">
        <authorList>
            <person name="Varghese N."/>
            <person name="Submissions S."/>
        </authorList>
    </citation>
    <scope>NUCLEOTIDE SEQUENCE [LARGE SCALE GENOMIC DNA]</scope>
    <source>
        <strain evidence="3 4">DSM 21822</strain>
    </source>
</reference>
<dbReference type="InterPro" id="IPR006680">
    <property type="entry name" value="Amidohydro-rel"/>
</dbReference>
<dbReference type="InterPro" id="IPR057744">
    <property type="entry name" value="OTAase-like"/>
</dbReference>
<sequence>MRLTRLFLLALTAVSASAVQAAEPVSALHCGKLFDSRGGKMLDASTIVVRDGKIAEVLPGKAEVKDAEIIDLSARTCMPGWTDLHVHITDQSNPKSYEEEFRLDDVDFGFRSVGYAEKTLQAGFTSVRDLGGEVAPHLRDAINQKLVRGPRIFAAGKSIATTGGHADPTNGYNSELSHLIGPPGPTEGVVNSVEDARQAVRQRYKDRSDVIKITATGGVLSVAKSGDAPQFTVEEIKSIVDVAKDYGYRVAAHAHGAEGMKRAVLGGVTSIEHGTYMDDEIMSLMKEKGTWYVPTISAGRFVADKAKIEGYFPEVVRVKAARIGALIQETASKAYKAGVKIGFGTDMGVGPHGDNAREFIYMVEAGMPAAEALQAATISAAEVLGVDDQGVVEAGKRADVIALSGDPLDDINAVMKVDFVMKDGQVYRRDSRPVLE</sequence>
<dbReference type="AlphaFoldDB" id="A0A1I4CB50"/>
<protein>
    <submittedName>
        <fullName evidence="3">Imidazolonepropionase</fullName>
    </submittedName>
</protein>
<accession>A0A1I4CB50</accession>
<dbReference type="PANTHER" id="PTHR43135:SF3">
    <property type="entry name" value="ALPHA-D-RIBOSE 1-METHYLPHOSPHONATE 5-TRIPHOSPHATE DIPHOSPHATASE"/>
    <property type="match status" value="1"/>
</dbReference>
<dbReference type="InterPro" id="IPR051781">
    <property type="entry name" value="Metallo-dep_Hydrolase"/>
</dbReference>
<dbReference type="Proteomes" id="UP000323300">
    <property type="component" value="Unassembled WGS sequence"/>
</dbReference>